<dbReference type="CDD" id="cd00293">
    <property type="entry name" value="USP-like"/>
    <property type="match status" value="1"/>
</dbReference>
<evidence type="ECO:0000256" key="1">
    <source>
        <dbReference type="ARBA" id="ARBA00008791"/>
    </source>
</evidence>
<dbReference type="PANTHER" id="PTHR46268">
    <property type="entry name" value="STRESS RESPONSE PROTEIN NHAX"/>
    <property type="match status" value="1"/>
</dbReference>
<dbReference type="InterPro" id="IPR006016">
    <property type="entry name" value="UspA"/>
</dbReference>
<dbReference type="Pfam" id="PF00582">
    <property type="entry name" value="Usp"/>
    <property type="match status" value="1"/>
</dbReference>
<evidence type="ECO:0000259" key="2">
    <source>
        <dbReference type="Pfam" id="PF00582"/>
    </source>
</evidence>
<protein>
    <submittedName>
        <fullName evidence="3">Universal stress protein</fullName>
    </submittedName>
</protein>
<evidence type="ECO:0000313" key="4">
    <source>
        <dbReference type="Proteomes" id="UP000325161"/>
    </source>
</evidence>
<dbReference type="PANTHER" id="PTHR46268:SF6">
    <property type="entry name" value="UNIVERSAL STRESS PROTEIN UP12"/>
    <property type="match status" value="1"/>
</dbReference>
<gene>
    <name evidence="3" type="ORF">FXN63_22630</name>
</gene>
<dbReference type="OrthoDB" id="9792500at2"/>
<dbReference type="Gene3D" id="3.40.50.620">
    <property type="entry name" value="HUPs"/>
    <property type="match status" value="1"/>
</dbReference>
<feature type="domain" description="UspA" evidence="2">
    <location>
        <begin position="2"/>
        <end position="140"/>
    </location>
</feature>
<accession>A0A5C0B115</accession>
<organism evidence="3 4">
    <name type="scientific">Pigmentiphaga aceris</name>
    <dbReference type="NCBI Taxonomy" id="1940612"/>
    <lineage>
        <taxon>Bacteria</taxon>
        <taxon>Pseudomonadati</taxon>
        <taxon>Pseudomonadota</taxon>
        <taxon>Betaproteobacteria</taxon>
        <taxon>Burkholderiales</taxon>
        <taxon>Alcaligenaceae</taxon>
        <taxon>Pigmentiphaga</taxon>
    </lineage>
</organism>
<proteinExistence type="inferred from homology"/>
<sequence length="143" mass="15001">MTKIILATDGSEHSQAAAHYLVRNPILNPQADVIVVSVATRLPPHVTGSLSSGDANSWYEDENRKALQPVEDILRAGNIRFSSAGLNGVPEDAIVDYANEVSADLIVIGTHGHGALLNAVMGSVASKVLTKSSVPVLLIKKPG</sequence>
<dbReference type="InterPro" id="IPR006015">
    <property type="entry name" value="Universal_stress_UspA"/>
</dbReference>
<reference evidence="3 4" key="1">
    <citation type="submission" date="2019-08" db="EMBL/GenBank/DDBJ databases">
        <title>Amphibian skin-associated Pigmentiphaga: genome sequence and occurrence across geography and hosts.</title>
        <authorList>
            <person name="Bletz M.C."/>
            <person name="Bunk B."/>
            <person name="Sproeer C."/>
            <person name="Biwer P."/>
            <person name="Reiter S."/>
            <person name="Rabemananjara F.C.E."/>
            <person name="Schulz S."/>
            <person name="Overmann J."/>
            <person name="Vences M."/>
        </authorList>
    </citation>
    <scope>NUCLEOTIDE SEQUENCE [LARGE SCALE GENOMIC DNA]</scope>
    <source>
        <strain evidence="3 4">Mada1488</strain>
    </source>
</reference>
<name>A0A5C0B115_9BURK</name>
<keyword evidence="4" id="KW-1185">Reference proteome</keyword>
<dbReference type="Proteomes" id="UP000325161">
    <property type="component" value="Chromosome"/>
</dbReference>
<dbReference type="SUPFAM" id="SSF52402">
    <property type="entry name" value="Adenine nucleotide alpha hydrolases-like"/>
    <property type="match status" value="1"/>
</dbReference>
<dbReference type="RefSeq" id="WP_148817779.1">
    <property type="nucleotide sequence ID" value="NZ_CP043046.1"/>
</dbReference>
<dbReference type="AlphaFoldDB" id="A0A5C0B115"/>
<evidence type="ECO:0000313" key="3">
    <source>
        <dbReference type="EMBL" id="QEI08318.1"/>
    </source>
</evidence>
<dbReference type="InterPro" id="IPR014729">
    <property type="entry name" value="Rossmann-like_a/b/a_fold"/>
</dbReference>
<dbReference type="EMBL" id="CP043046">
    <property type="protein sequence ID" value="QEI08318.1"/>
    <property type="molecule type" value="Genomic_DNA"/>
</dbReference>
<comment type="similarity">
    <text evidence="1">Belongs to the universal stress protein A family.</text>
</comment>
<dbReference type="KEGG" id="pacr:FXN63_22630"/>
<dbReference type="PRINTS" id="PR01438">
    <property type="entry name" value="UNVRSLSTRESS"/>
</dbReference>